<comment type="caution">
    <text evidence="2">The sequence shown here is derived from an EMBL/GenBank/DDBJ whole genome shotgun (WGS) entry which is preliminary data.</text>
</comment>
<accession>A3HTN0</accession>
<dbReference type="EMBL" id="AAXU02000001">
    <property type="protein sequence ID" value="EAZ83198.1"/>
    <property type="molecule type" value="Genomic_DNA"/>
</dbReference>
<dbReference type="AlphaFoldDB" id="A3HTN0"/>
<sequence length="195" mass="21408">MKSLFTLALAGALSFSAIAANASEDLKELSTVNSKYQKVNVTLKEGLGSAKISILSKDGKSLSSRKVIVKNENLMVPYDLENLPTGEYLVKIVSDDEEVTYTVETEKAPIASDDLPLMAYGSVLDNQSVRLAVVGLLEPGVEVKVFNSESGKMIYEEQINQEEGFTKNFTFKGVDTDDIYMEVTDVKGRVKTLFF</sequence>
<dbReference type="HOGENOM" id="CLU_119397_0_0_10"/>
<evidence type="ECO:0000313" key="2">
    <source>
        <dbReference type="EMBL" id="EAZ83198.1"/>
    </source>
</evidence>
<evidence type="ECO:0000256" key="1">
    <source>
        <dbReference type="SAM" id="SignalP"/>
    </source>
</evidence>
<feature type="chain" id="PRO_5002653186" description="Secretion system C-terminal sorting domain-containing protein" evidence="1">
    <location>
        <begin position="20"/>
        <end position="195"/>
    </location>
</feature>
<dbReference type="eggNOG" id="ENOG5033CWY">
    <property type="taxonomic scope" value="Bacteria"/>
</dbReference>
<gene>
    <name evidence="2" type="ORF">ALPR1_13295</name>
</gene>
<dbReference type="OrthoDB" id="1492409at2"/>
<keyword evidence="1" id="KW-0732">Signal</keyword>
<organism evidence="2 3">
    <name type="scientific">Algoriphagus machipongonensis</name>
    <dbReference type="NCBI Taxonomy" id="388413"/>
    <lineage>
        <taxon>Bacteria</taxon>
        <taxon>Pseudomonadati</taxon>
        <taxon>Bacteroidota</taxon>
        <taxon>Cytophagia</taxon>
        <taxon>Cytophagales</taxon>
        <taxon>Cyclobacteriaceae</taxon>
        <taxon>Algoriphagus</taxon>
    </lineage>
</organism>
<keyword evidence="3" id="KW-1185">Reference proteome</keyword>
<name>A3HTN0_9BACT</name>
<dbReference type="RefSeq" id="WP_008201190.1">
    <property type="nucleotide sequence ID" value="NZ_CM001023.1"/>
</dbReference>
<feature type="signal peptide" evidence="1">
    <location>
        <begin position="1"/>
        <end position="19"/>
    </location>
</feature>
<reference evidence="2 3" key="1">
    <citation type="journal article" date="2011" name="J. Bacteriol.">
        <title>Complete genome sequence of Algoriphagus sp. PR1, bacterial prey of a colony-forming choanoflagellate.</title>
        <authorList>
            <person name="Alegado R.A."/>
            <person name="Ferriera S."/>
            <person name="Nusbaum C."/>
            <person name="Young S.K."/>
            <person name="Zeng Q."/>
            <person name="Imamovic A."/>
            <person name="Fairclough S.R."/>
            <person name="King N."/>
        </authorList>
    </citation>
    <scope>NUCLEOTIDE SEQUENCE [LARGE SCALE GENOMIC DNA]</scope>
    <source>
        <strain evidence="2 3">PR1</strain>
    </source>
</reference>
<evidence type="ECO:0008006" key="4">
    <source>
        <dbReference type="Google" id="ProtNLM"/>
    </source>
</evidence>
<dbReference type="Proteomes" id="UP000003919">
    <property type="component" value="Unassembled WGS sequence"/>
</dbReference>
<evidence type="ECO:0000313" key="3">
    <source>
        <dbReference type="Proteomes" id="UP000003919"/>
    </source>
</evidence>
<protein>
    <recommendedName>
        <fullName evidence="4">Secretion system C-terminal sorting domain-containing protein</fullName>
    </recommendedName>
</protein>
<proteinExistence type="predicted"/>